<evidence type="ECO:0000313" key="8">
    <source>
        <dbReference type="EMBL" id="SHH77073.1"/>
    </source>
</evidence>
<dbReference type="Proteomes" id="UP000189796">
    <property type="component" value="Chromosome I"/>
</dbReference>
<comment type="function">
    <text evidence="6">Involved in beta-(1--&gt;2)glucan export. Transmembrane domains (TMD) form a pore in the inner membrane and the ATP-binding domain (NBD) is responsible for energy generation.</text>
</comment>
<evidence type="ECO:0000256" key="1">
    <source>
        <dbReference type="ARBA" id="ARBA00005417"/>
    </source>
</evidence>
<dbReference type="EMBL" id="LT670817">
    <property type="protein sequence ID" value="SHH77073.1"/>
    <property type="molecule type" value="Genomic_DNA"/>
</dbReference>
<dbReference type="PROSITE" id="PS00211">
    <property type="entry name" value="ABC_TRANSPORTER_1"/>
    <property type="match status" value="1"/>
</dbReference>
<dbReference type="InterPro" id="IPR003439">
    <property type="entry name" value="ABC_transporter-like_ATP-bd"/>
</dbReference>
<evidence type="ECO:0000256" key="6">
    <source>
        <dbReference type="ARBA" id="ARBA00024722"/>
    </source>
</evidence>
<dbReference type="InterPro" id="IPR052156">
    <property type="entry name" value="BCAA_Transport_ATP-bd_LivF"/>
</dbReference>
<dbReference type="PANTHER" id="PTHR43820:SF4">
    <property type="entry name" value="HIGH-AFFINITY BRANCHED-CHAIN AMINO ACID TRANSPORT ATP-BINDING PROTEIN LIVF"/>
    <property type="match status" value="1"/>
</dbReference>
<evidence type="ECO:0000259" key="7">
    <source>
        <dbReference type="PROSITE" id="PS50893"/>
    </source>
</evidence>
<dbReference type="InterPro" id="IPR003593">
    <property type="entry name" value="AAA+_ATPase"/>
</dbReference>
<protein>
    <submittedName>
        <fullName evidence="8">Branched-chain amino acid transport system ATP-binding protein</fullName>
    </submittedName>
</protein>
<dbReference type="CDD" id="cd03224">
    <property type="entry name" value="ABC_TM1139_LivF_branched"/>
    <property type="match status" value="1"/>
</dbReference>
<dbReference type="SUPFAM" id="SSF52540">
    <property type="entry name" value="P-loop containing nucleoside triphosphate hydrolases"/>
    <property type="match status" value="1"/>
</dbReference>
<reference evidence="8 9" key="1">
    <citation type="submission" date="2016-11" db="EMBL/GenBank/DDBJ databases">
        <authorList>
            <person name="Jaros S."/>
            <person name="Januszkiewicz K."/>
            <person name="Wedrychowicz H."/>
        </authorList>
    </citation>
    <scope>NUCLEOTIDE SEQUENCE [LARGE SCALE GENOMIC DNA]</scope>
    <source>
        <strain evidence="8 9">GAS138</strain>
    </source>
</reference>
<evidence type="ECO:0000256" key="4">
    <source>
        <dbReference type="ARBA" id="ARBA00022840"/>
    </source>
</evidence>
<keyword evidence="4 8" id="KW-0067">ATP-binding</keyword>
<feature type="domain" description="ABC transporter" evidence="7">
    <location>
        <begin position="5"/>
        <end position="242"/>
    </location>
</feature>
<gene>
    <name evidence="8" type="ORF">SAMN05443248_6087</name>
</gene>
<keyword evidence="3" id="KW-0547">Nucleotide-binding</keyword>
<dbReference type="PANTHER" id="PTHR43820">
    <property type="entry name" value="HIGH-AFFINITY BRANCHED-CHAIN AMINO ACID TRANSPORT ATP-BINDING PROTEIN LIVF"/>
    <property type="match status" value="1"/>
</dbReference>
<dbReference type="GO" id="GO:0016887">
    <property type="term" value="F:ATP hydrolysis activity"/>
    <property type="evidence" value="ECO:0007669"/>
    <property type="project" value="InterPro"/>
</dbReference>
<name>A0A1M5VQ69_9BRAD</name>
<dbReference type="InterPro" id="IPR027417">
    <property type="entry name" value="P-loop_NTPase"/>
</dbReference>
<keyword evidence="2" id="KW-0813">Transport</keyword>
<dbReference type="AlphaFoldDB" id="A0A1M5VQ69"/>
<evidence type="ECO:0000313" key="9">
    <source>
        <dbReference type="Proteomes" id="UP000189796"/>
    </source>
</evidence>
<dbReference type="Gene3D" id="3.40.50.300">
    <property type="entry name" value="P-loop containing nucleotide triphosphate hydrolases"/>
    <property type="match status" value="1"/>
</dbReference>
<dbReference type="OrthoDB" id="9776369at2"/>
<dbReference type="RefSeq" id="WP_079604542.1">
    <property type="nucleotide sequence ID" value="NZ_LT670817.1"/>
</dbReference>
<comment type="similarity">
    <text evidence="1">Belongs to the ABC transporter superfamily.</text>
</comment>
<evidence type="ECO:0000256" key="5">
    <source>
        <dbReference type="ARBA" id="ARBA00022970"/>
    </source>
</evidence>
<dbReference type="GO" id="GO:0005524">
    <property type="term" value="F:ATP binding"/>
    <property type="evidence" value="ECO:0007669"/>
    <property type="project" value="UniProtKB-KW"/>
</dbReference>
<sequence length="245" mass="25984">MALSLAVNDLDAGYGAVKALRGVTLHVEAGETVALLGTNGNGKSTLMKCVAGLVRPQRGSVSLTIDGKAHDLTRLSTEAIVDLGVALVPEGRRLFPKLTVLENLMLGAFRKAARRNIDRNMALAFETFPALKGLQGQLAGTMSGGQQQMLAIARALMSSPRLLLIDEPSVGLSPLLVSQTIAKIGELNQHLGLTVLMAEQNFNQAIRIADRGYIIVHGEIVVAADSVDELRGNDIVKRLYLGGIA</sequence>
<dbReference type="Pfam" id="PF00005">
    <property type="entry name" value="ABC_tran"/>
    <property type="match status" value="1"/>
</dbReference>
<dbReference type="SMART" id="SM00382">
    <property type="entry name" value="AAA"/>
    <property type="match status" value="1"/>
</dbReference>
<accession>A0A1M5VQ69</accession>
<evidence type="ECO:0000256" key="3">
    <source>
        <dbReference type="ARBA" id="ARBA00022741"/>
    </source>
</evidence>
<proteinExistence type="inferred from homology"/>
<dbReference type="InterPro" id="IPR017871">
    <property type="entry name" value="ABC_transporter-like_CS"/>
</dbReference>
<evidence type="ECO:0000256" key="2">
    <source>
        <dbReference type="ARBA" id="ARBA00022448"/>
    </source>
</evidence>
<dbReference type="PROSITE" id="PS50893">
    <property type="entry name" value="ABC_TRANSPORTER_2"/>
    <property type="match status" value="1"/>
</dbReference>
<dbReference type="GO" id="GO:0015807">
    <property type="term" value="P:L-amino acid transport"/>
    <property type="evidence" value="ECO:0007669"/>
    <property type="project" value="TreeGrafter"/>
</dbReference>
<dbReference type="GO" id="GO:0015658">
    <property type="term" value="F:branched-chain amino acid transmembrane transporter activity"/>
    <property type="evidence" value="ECO:0007669"/>
    <property type="project" value="TreeGrafter"/>
</dbReference>
<organism evidence="8 9">
    <name type="scientific">Bradyrhizobium erythrophlei</name>
    <dbReference type="NCBI Taxonomy" id="1437360"/>
    <lineage>
        <taxon>Bacteria</taxon>
        <taxon>Pseudomonadati</taxon>
        <taxon>Pseudomonadota</taxon>
        <taxon>Alphaproteobacteria</taxon>
        <taxon>Hyphomicrobiales</taxon>
        <taxon>Nitrobacteraceae</taxon>
        <taxon>Bradyrhizobium</taxon>
    </lineage>
</organism>
<keyword evidence="5" id="KW-0029">Amino-acid transport</keyword>